<protein>
    <submittedName>
        <fullName evidence="1">Uncharacterized protein</fullName>
    </submittedName>
</protein>
<reference evidence="1" key="1">
    <citation type="submission" date="2023-05" db="EMBL/GenBank/DDBJ databases">
        <authorList>
            <consortium name="ELIXIR-Norway"/>
        </authorList>
    </citation>
    <scope>NUCLEOTIDE SEQUENCE</scope>
</reference>
<accession>A0ACB0FDT5</accession>
<proteinExistence type="predicted"/>
<organism evidence="1 2">
    <name type="scientific">Rangifer tarandus platyrhynchus</name>
    <name type="common">Svalbard reindeer</name>
    <dbReference type="NCBI Taxonomy" id="3082113"/>
    <lineage>
        <taxon>Eukaryota</taxon>
        <taxon>Metazoa</taxon>
        <taxon>Chordata</taxon>
        <taxon>Craniata</taxon>
        <taxon>Vertebrata</taxon>
        <taxon>Euteleostomi</taxon>
        <taxon>Mammalia</taxon>
        <taxon>Eutheria</taxon>
        <taxon>Laurasiatheria</taxon>
        <taxon>Artiodactyla</taxon>
        <taxon>Ruminantia</taxon>
        <taxon>Pecora</taxon>
        <taxon>Cervidae</taxon>
        <taxon>Odocoileinae</taxon>
        <taxon>Rangifer</taxon>
    </lineage>
</organism>
<sequence length="142" mass="15566">MEWDEGCSPGAAAGRDVMPPGGHRGELWLCSGLPEPARGRRGRKIYCSKAMVEGEREGAGSRLLPLLTSKEVDSSPTPEQTQVLRPVKAWLNFTMECRLPRSRNQLRGAPAVRAKSQCAIEGVDAPCCSEARLKCWDDRPAF</sequence>
<name>A0ACB0FDT5_RANTA</name>
<evidence type="ECO:0000313" key="2">
    <source>
        <dbReference type="Proteomes" id="UP001162501"/>
    </source>
</evidence>
<evidence type="ECO:0000313" key="1">
    <source>
        <dbReference type="EMBL" id="CAI9711260.1"/>
    </source>
</evidence>
<dbReference type="EMBL" id="OX596090">
    <property type="protein sequence ID" value="CAI9711260.1"/>
    <property type="molecule type" value="Genomic_DNA"/>
</dbReference>
<dbReference type="Proteomes" id="UP001162501">
    <property type="component" value="Chromosome 6"/>
</dbReference>
<gene>
    <name evidence="1" type="ORF">MRATA1EN3_LOCUS22473</name>
</gene>